<dbReference type="RefSeq" id="WP_166950681.1">
    <property type="nucleotide sequence ID" value="NZ_JAASQI010000003.1"/>
</dbReference>
<evidence type="ECO:0000313" key="1">
    <source>
        <dbReference type="EMBL" id="NIJ57768.1"/>
    </source>
</evidence>
<protein>
    <submittedName>
        <fullName evidence="1">Uncharacterized protein</fullName>
    </submittedName>
</protein>
<evidence type="ECO:0000313" key="2">
    <source>
        <dbReference type="Proteomes" id="UP001429580"/>
    </source>
</evidence>
<proteinExistence type="predicted"/>
<gene>
    <name evidence="1" type="ORF">FHS82_001604</name>
</gene>
<accession>A0ABX0UXU3</accession>
<organism evidence="1 2">
    <name type="scientific">Pseudochelatococcus lubricantis</name>
    <dbReference type="NCBI Taxonomy" id="1538102"/>
    <lineage>
        <taxon>Bacteria</taxon>
        <taxon>Pseudomonadati</taxon>
        <taxon>Pseudomonadota</taxon>
        <taxon>Alphaproteobacteria</taxon>
        <taxon>Hyphomicrobiales</taxon>
        <taxon>Chelatococcaceae</taxon>
        <taxon>Pseudochelatococcus</taxon>
    </lineage>
</organism>
<dbReference type="EMBL" id="JAASQI010000003">
    <property type="protein sequence ID" value="NIJ57768.1"/>
    <property type="molecule type" value="Genomic_DNA"/>
</dbReference>
<dbReference type="Proteomes" id="UP001429580">
    <property type="component" value="Unassembled WGS sequence"/>
</dbReference>
<sequence>MSCAKGRVPRHDFHLRRGDSATIVLRFRTLSQTGATRLLDLAESDITLAVEWPGGGLVRRSGNGGLAVDARAGTVAWRPEPGETRAIPEGRVATYRLLRELVDGERRTLLTGFVIGAGTTGEGGDADDV</sequence>
<name>A0ABX0UXU3_9HYPH</name>
<keyword evidence="2" id="KW-1185">Reference proteome</keyword>
<reference evidence="1 2" key="1">
    <citation type="submission" date="2020-03" db="EMBL/GenBank/DDBJ databases">
        <title>Genomic Encyclopedia of Type Strains, Phase IV (KMG-IV): sequencing the most valuable type-strain genomes for metagenomic binning, comparative biology and taxonomic classification.</title>
        <authorList>
            <person name="Goeker M."/>
        </authorList>
    </citation>
    <scope>NUCLEOTIDE SEQUENCE [LARGE SCALE GENOMIC DNA]</scope>
    <source>
        <strain evidence="1 2">DSM 103870</strain>
    </source>
</reference>
<comment type="caution">
    <text evidence="1">The sequence shown here is derived from an EMBL/GenBank/DDBJ whole genome shotgun (WGS) entry which is preliminary data.</text>
</comment>